<feature type="signal peptide" evidence="1">
    <location>
        <begin position="1"/>
        <end position="20"/>
    </location>
</feature>
<comment type="caution">
    <text evidence="2">The sequence shown here is derived from an EMBL/GenBank/DDBJ whole genome shotgun (WGS) entry which is preliminary data.</text>
</comment>
<keyword evidence="1" id="KW-0732">Signal</keyword>
<dbReference type="EMBL" id="SOAW01000003">
    <property type="protein sequence ID" value="TDT29828.1"/>
    <property type="molecule type" value="Genomic_DNA"/>
</dbReference>
<organism evidence="2 3">
    <name type="scientific">Naumannella halotolerans</name>
    <dbReference type="NCBI Taxonomy" id="993414"/>
    <lineage>
        <taxon>Bacteria</taxon>
        <taxon>Bacillati</taxon>
        <taxon>Actinomycetota</taxon>
        <taxon>Actinomycetes</taxon>
        <taxon>Propionibacteriales</taxon>
        <taxon>Propionibacteriaceae</taxon>
        <taxon>Naumannella</taxon>
    </lineage>
</organism>
<evidence type="ECO:0000256" key="1">
    <source>
        <dbReference type="SAM" id="SignalP"/>
    </source>
</evidence>
<name>A0A4V3EML0_9ACTN</name>
<reference evidence="2 3" key="1">
    <citation type="submission" date="2019-03" db="EMBL/GenBank/DDBJ databases">
        <title>Genomic Encyclopedia of Archaeal and Bacterial Type Strains, Phase II (KMG-II): from individual species to whole genera.</title>
        <authorList>
            <person name="Goeker M."/>
        </authorList>
    </citation>
    <scope>NUCLEOTIDE SEQUENCE [LARGE SCALE GENOMIC DNA]</scope>
    <source>
        <strain evidence="2 3">DSM 24323</strain>
    </source>
</reference>
<dbReference type="AlphaFoldDB" id="A0A4V3EML0"/>
<gene>
    <name evidence="2" type="ORF">CLV29_2847</name>
</gene>
<evidence type="ECO:0008006" key="4">
    <source>
        <dbReference type="Google" id="ProtNLM"/>
    </source>
</evidence>
<accession>A0A4V3EML0</accession>
<evidence type="ECO:0000313" key="2">
    <source>
        <dbReference type="EMBL" id="TDT29828.1"/>
    </source>
</evidence>
<dbReference type="PROSITE" id="PS51257">
    <property type="entry name" value="PROKAR_LIPOPROTEIN"/>
    <property type="match status" value="1"/>
</dbReference>
<dbReference type="Proteomes" id="UP000295371">
    <property type="component" value="Unassembled WGS sequence"/>
</dbReference>
<feature type="chain" id="PRO_5038852554" description="Lipoprotein" evidence="1">
    <location>
        <begin position="21"/>
        <end position="215"/>
    </location>
</feature>
<proteinExistence type="predicted"/>
<keyword evidence="3" id="KW-1185">Reference proteome</keyword>
<dbReference type="RefSeq" id="WP_133755763.1">
    <property type="nucleotide sequence ID" value="NZ_CP171129.1"/>
</dbReference>
<protein>
    <recommendedName>
        <fullName evidence="4">Lipoprotein</fullName>
    </recommendedName>
</protein>
<evidence type="ECO:0000313" key="3">
    <source>
        <dbReference type="Proteomes" id="UP000295371"/>
    </source>
</evidence>
<sequence length="215" mass="23036">MRRRTAAALTLPSMLALALAGCSGSTEEYPGETGPVTDQSSQAESPEEWAQGSCPLSLATTNKGNIFALTQGALSPLPEKIDVEGRAIQMGMYTIDKSSGVATKVAEMDSETVFCYQAARAEGVVEGVEEISGETIRFFPVTSPEHGEVYLTNFADFNSYPAGLRFSASSMELEDEMYTNLPYALASFVNVTEQDVQGAEETDVNACNLRGSHCM</sequence>